<dbReference type="eggNOG" id="COG3708">
    <property type="taxonomic scope" value="Bacteria"/>
</dbReference>
<dbReference type="Pfam" id="PF14526">
    <property type="entry name" value="Cass2"/>
    <property type="match status" value="1"/>
</dbReference>
<keyword evidence="3" id="KW-1185">Reference proteome</keyword>
<comment type="caution">
    <text evidence="2">The sequence shown here is derived from an EMBL/GenBank/DDBJ whole genome shotgun (WGS) entry which is preliminary data.</text>
</comment>
<protein>
    <submittedName>
        <fullName evidence="2">Transcriptional regulator</fullName>
    </submittedName>
</protein>
<dbReference type="InterPro" id="IPR029441">
    <property type="entry name" value="Cass2"/>
</dbReference>
<dbReference type="InterPro" id="IPR011256">
    <property type="entry name" value="Reg_factor_effector_dom_sf"/>
</dbReference>
<dbReference type="RefSeq" id="WP_034244139.1">
    <property type="nucleotide sequence ID" value="NZ_AQRA01000007.1"/>
</dbReference>
<dbReference type="PANTHER" id="PTHR36444">
    <property type="entry name" value="TRANSCRIPTIONAL REGULATOR PROTEIN YOBU-RELATED"/>
    <property type="match status" value="1"/>
</dbReference>
<sequence length="152" mass="17466">MIKTKIEPFWIVGISVRTTKKNEQFAEDIPNLWNTFMSEGTMHKIPNKLEDSIYAVYTDYESDHTEAYTTIIGCKVASLDTIPPGMTSVKIERSIYSRFTAKGDITKGVIYDKWTDIWEIDLDRTYTTDFEVYGEEAVNPKDAEVDIFVAIE</sequence>
<reference evidence="2 3" key="1">
    <citation type="submission" date="2014-04" db="EMBL/GenBank/DDBJ databases">
        <title>Aquimarina sp. 22II-S11-z7 Genome Sequencing.</title>
        <authorList>
            <person name="Lai Q."/>
        </authorList>
    </citation>
    <scope>NUCLEOTIDE SEQUENCE [LARGE SCALE GENOMIC DNA]</scope>
    <source>
        <strain evidence="2 3">22II-S11-z7</strain>
    </source>
</reference>
<dbReference type="SUPFAM" id="SSF55136">
    <property type="entry name" value="Probable bacterial effector-binding domain"/>
    <property type="match status" value="1"/>
</dbReference>
<dbReference type="AlphaFoldDB" id="A0A023BS27"/>
<dbReference type="EMBL" id="AQRA01000007">
    <property type="protein sequence ID" value="EZH72795.1"/>
    <property type="molecule type" value="Genomic_DNA"/>
</dbReference>
<dbReference type="InterPro" id="IPR053182">
    <property type="entry name" value="YobU-like_regulator"/>
</dbReference>
<dbReference type="STRING" id="1317122.ATO12_21940"/>
<evidence type="ECO:0000313" key="3">
    <source>
        <dbReference type="Proteomes" id="UP000023541"/>
    </source>
</evidence>
<dbReference type="Proteomes" id="UP000023541">
    <property type="component" value="Unassembled WGS sequence"/>
</dbReference>
<dbReference type="Gene3D" id="3.20.80.10">
    <property type="entry name" value="Regulatory factor, effector binding domain"/>
    <property type="match status" value="1"/>
</dbReference>
<name>A0A023BS27_9FLAO</name>
<evidence type="ECO:0000313" key="2">
    <source>
        <dbReference type="EMBL" id="EZH72795.1"/>
    </source>
</evidence>
<feature type="domain" description="AraC effector-binding" evidence="1">
    <location>
        <begin position="1"/>
        <end position="152"/>
    </location>
</feature>
<organism evidence="2 3">
    <name type="scientific">Aquimarina atlantica</name>
    <dbReference type="NCBI Taxonomy" id="1317122"/>
    <lineage>
        <taxon>Bacteria</taxon>
        <taxon>Pseudomonadati</taxon>
        <taxon>Bacteroidota</taxon>
        <taxon>Flavobacteriia</taxon>
        <taxon>Flavobacteriales</taxon>
        <taxon>Flavobacteriaceae</taxon>
        <taxon>Aquimarina</taxon>
    </lineage>
</organism>
<dbReference type="InterPro" id="IPR010499">
    <property type="entry name" value="AraC_E-bd"/>
</dbReference>
<accession>A0A023BS27</accession>
<proteinExistence type="predicted"/>
<dbReference type="PANTHER" id="PTHR36444:SF2">
    <property type="entry name" value="TRANSCRIPTIONAL REGULATOR PROTEIN YOBU-RELATED"/>
    <property type="match status" value="1"/>
</dbReference>
<gene>
    <name evidence="2" type="ORF">ATO12_21940</name>
</gene>
<evidence type="ECO:0000259" key="1">
    <source>
        <dbReference type="SMART" id="SM00871"/>
    </source>
</evidence>
<dbReference type="SMART" id="SM00871">
    <property type="entry name" value="AraC_E_bind"/>
    <property type="match status" value="1"/>
</dbReference>